<organism evidence="6 7">
    <name type="scientific">Thermodesulfobium acidiphilum</name>
    <dbReference type="NCBI Taxonomy" id="1794699"/>
    <lineage>
        <taxon>Bacteria</taxon>
        <taxon>Pseudomonadati</taxon>
        <taxon>Thermodesulfobiota</taxon>
        <taxon>Thermodesulfobiia</taxon>
        <taxon>Thermodesulfobiales</taxon>
        <taxon>Thermodesulfobiaceae</taxon>
        <taxon>Thermodesulfobium</taxon>
    </lineage>
</organism>
<keyword evidence="3" id="KW-0408">Iron</keyword>
<reference evidence="6 7" key="1">
    <citation type="submission" date="2017-04" db="EMBL/GenBank/DDBJ databases">
        <title>Genomic insights into metabolism of Thermodesulfobium acidiphilum.</title>
        <authorList>
            <person name="Toshchakov S.V."/>
            <person name="Frolov E.N."/>
            <person name="Kublanov I.V."/>
            <person name="Samarov N.I."/>
            <person name="Novikov A."/>
            <person name="Lebedinsky A.V."/>
            <person name="Bonch-Osmolovskaya E.A."/>
            <person name="Chernyh N.A."/>
        </authorList>
    </citation>
    <scope>NUCLEOTIDE SEQUENCE [LARGE SCALE GENOMIC DNA]</scope>
    <source>
        <strain evidence="6 7">3127-1</strain>
    </source>
</reference>
<dbReference type="InterPro" id="IPR019575">
    <property type="entry name" value="Nuop51_4Fe4S-bd"/>
</dbReference>
<dbReference type="Pfam" id="PF10589">
    <property type="entry name" value="NADH_4Fe-4S"/>
    <property type="match status" value="1"/>
</dbReference>
<keyword evidence="2" id="KW-0560">Oxidoreductase</keyword>
<dbReference type="Gene3D" id="1.20.1440.230">
    <property type="entry name" value="NADH-ubiquinone oxidoreductase 51kDa subunit, iron-sulphur binding domain"/>
    <property type="match status" value="1"/>
</dbReference>
<feature type="domain" description="NADH-ubiquinone oxidoreductase 51kDa subunit iron-sulphur binding" evidence="5">
    <location>
        <begin position="168"/>
        <end position="213"/>
    </location>
</feature>
<dbReference type="EMBL" id="CP020921">
    <property type="protein sequence ID" value="AWB10394.1"/>
    <property type="molecule type" value="Genomic_DNA"/>
</dbReference>
<gene>
    <name evidence="6" type="ORF">TDSAC_1041</name>
</gene>
<dbReference type="Pfam" id="PF02662">
    <property type="entry name" value="FlpD"/>
    <property type="match status" value="1"/>
</dbReference>
<sequence>MEESFEPKIIAFLCNWCSYAGCDLAGSLRYDYPPNVYAIRVPCSGRVEPEFVVEAFLSGADGVLVSGCHPGDCHYRTGNYYAHRRFNLLTRFLEVIGIPKERIRLEWISGAEGLKFSRVAKDFVEHIKQLGPLSLKAPSNFDWRDLTKMIAAVGSAGKLFWEKDRCMVDMVQFFLDYTQKNSCGECTPCRIGTKRMQEIVQKVFDGSISDSEISFLKNLATDIETSSRCDLGKMAGKLVRYTLEFCNDDIESRIKGSCACSIPANMGWQQVVMLR</sequence>
<evidence type="ECO:0000256" key="2">
    <source>
        <dbReference type="ARBA" id="ARBA00023002"/>
    </source>
</evidence>
<dbReference type="SUPFAM" id="SSF140490">
    <property type="entry name" value="Nqo1C-terminal domain-like"/>
    <property type="match status" value="1"/>
</dbReference>
<dbReference type="PANTHER" id="PTHR43578:SF3">
    <property type="entry name" value="NADH-QUINONE OXIDOREDUCTASE SUBUNIT F"/>
    <property type="match status" value="1"/>
</dbReference>
<keyword evidence="1" id="KW-0479">Metal-binding</keyword>
<protein>
    <submittedName>
        <fullName evidence="6">Methyl-viologen-reducing hydrogenase, delta subunit</fullName>
    </submittedName>
</protein>
<evidence type="ECO:0000259" key="5">
    <source>
        <dbReference type="SMART" id="SM00928"/>
    </source>
</evidence>
<evidence type="ECO:0000256" key="1">
    <source>
        <dbReference type="ARBA" id="ARBA00022723"/>
    </source>
</evidence>
<dbReference type="GO" id="GO:0051539">
    <property type="term" value="F:4 iron, 4 sulfur cluster binding"/>
    <property type="evidence" value="ECO:0007669"/>
    <property type="project" value="InterPro"/>
</dbReference>
<name>A0A2R4W104_THEAF</name>
<evidence type="ECO:0000256" key="3">
    <source>
        <dbReference type="ARBA" id="ARBA00023004"/>
    </source>
</evidence>
<dbReference type="KEGG" id="taci:TDSAC_1041"/>
<dbReference type="InterPro" id="IPR037207">
    <property type="entry name" value="Nuop51_4Fe4S-bd_sf"/>
</dbReference>
<dbReference type="GO" id="GO:0016491">
    <property type="term" value="F:oxidoreductase activity"/>
    <property type="evidence" value="ECO:0007669"/>
    <property type="project" value="UniProtKB-KW"/>
</dbReference>
<dbReference type="GO" id="GO:0046872">
    <property type="term" value="F:metal ion binding"/>
    <property type="evidence" value="ECO:0007669"/>
    <property type="project" value="UniProtKB-KW"/>
</dbReference>
<dbReference type="PANTHER" id="PTHR43578">
    <property type="entry name" value="NADH-QUINONE OXIDOREDUCTASE SUBUNIT F"/>
    <property type="match status" value="1"/>
</dbReference>
<dbReference type="OrthoDB" id="9785566at2"/>
<dbReference type="Proteomes" id="UP000244792">
    <property type="component" value="Chromosome"/>
</dbReference>
<keyword evidence="7" id="KW-1185">Reference proteome</keyword>
<evidence type="ECO:0000313" key="7">
    <source>
        <dbReference type="Proteomes" id="UP000244792"/>
    </source>
</evidence>
<keyword evidence="4" id="KW-0411">Iron-sulfur</keyword>
<evidence type="ECO:0000313" key="6">
    <source>
        <dbReference type="EMBL" id="AWB10394.1"/>
    </source>
</evidence>
<proteinExistence type="predicted"/>
<evidence type="ECO:0000256" key="4">
    <source>
        <dbReference type="ARBA" id="ARBA00023014"/>
    </source>
</evidence>
<dbReference type="AlphaFoldDB" id="A0A2R4W104"/>
<dbReference type="SMART" id="SM00928">
    <property type="entry name" value="NADH_4Fe-4S"/>
    <property type="match status" value="1"/>
</dbReference>
<accession>A0A2R4W104</accession>
<dbReference type="InterPro" id="IPR003813">
    <property type="entry name" value="MvhD/FlpD"/>
</dbReference>